<comment type="caution">
    <text evidence="16">The sequence shown here is derived from an EMBL/GenBank/DDBJ whole genome shotgun (WGS) entry which is preliminary data.</text>
</comment>
<dbReference type="PANTHER" id="PTHR36574">
    <property type="entry name" value="RHAMNOGALACTURONATE LYASE-RELATED"/>
    <property type="match status" value="1"/>
</dbReference>
<evidence type="ECO:0000256" key="1">
    <source>
        <dbReference type="ARBA" id="ARBA00001324"/>
    </source>
</evidence>
<dbReference type="EMBL" id="VXIS01000106">
    <property type="protein sequence ID" value="KAA8904620.1"/>
    <property type="molecule type" value="Genomic_DNA"/>
</dbReference>
<dbReference type="Pfam" id="PF14686">
    <property type="entry name" value="fn3_3"/>
    <property type="match status" value="1"/>
</dbReference>
<keyword evidence="10" id="KW-0961">Cell wall biogenesis/degradation</keyword>
<evidence type="ECO:0000256" key="11">
    <source>
        <dbReference type="ARBA" id="ARBA00023326"/>
    </source>
</evidence>
<dbReference type="Gene3D" id="2.70.98.10">
    <property type="match status" value="1"/>
</dbReference>
<dbReference type="InParanoid" id="A0A5J5EVI4"/>
<accession>A0A5J5EVI4</accession>
<dbReference type="CDD" id="cd10317">
    <property type="entry name" value="RGL4_C"/>
    <property type="match status" value="1"/>
</dbReference>
<evidence type="ECO:0000256" key="6">
    <source>
        <dbReference type="ARBA" id="ARBA00022729"/>
    </source>
</evidence>
<evidence type="ECO:0000256" key="3">
    <source>
        <dbReference type="ARBA" id="ARBA00010418"/>
    </source>
</evidence>
<evidence type="ECO:0000259" key="15">
    <source>
        <dbReference type="Pfam" id="PF14686"/>
    </source>
</evidence>
<reference evidence="16 17" key="1">
    <citation type="submission" date="2019-09" db="EMBL/GenBank/DDBJ databases">
        <title>Draft genome of the ectomycorrhizal ascomycete Sphaerosporella brunnea.</title>
        <authorList>
            <consortium name="DOE Joint Genome Institute"/>
            <person name="Benucci G.M."/>
            <person name="Marozzi G."/>
            <person name="Antonielli L."/>
            <person name="Sanchez S."/>
            <person name="Marco P."/>
            <person name="Wang X."/>
            <person name="Falini L.B."/>
            <person name="Barry K."/>
            <person name="Haridas S."/>
            <person name="Lipzen A."/>
            <person name="Labutti K."/>
            <person name="Grigoriev I.V."/>
            <person name="Murat C."/>
            <person name="Martin F."/>
            <person name="Albertini E."/>
            <person name="Donnini D."/>
            <person name="Bonito G."/>
        </authorList>
    </citation>
    <scope>NUCLEOTIDE SEQUENCE [LARGE SCALE GENOMIC DNA]</scope>
    <source>
        <strain evidence="16 17">Sb_GMNB300</strain>
    </source>
</reference>
<gene>
    <name evidence="16" type="ORF">FN846DRAFT_26021</name>
</gene>
<evidence type="ECO:0000256" key="5">
    <source>
        <dbReference type="ARBA" id="ARBA00022525"/>
    </source>
</evidence>
<evidence type="ECO:0000256" key="2">
    <source>
        <dbReference type="ARBA" id="ARBA00004613"/>
    </source>
</evidence>
<dbReference type="CDD" id="cd10320">
    <property type="entry name" value="RGL4_N"/>
    <property type="match status" value="1"/>
</dbReference>
<dbReference type="Gene3D" id="2.60.120.260">
    <property type="entry name" value="Galactose-binding domain-like"/>
    <property type="match status" value="1"/>
</dbReference>
<dbReference type="GO" id="GO:0005576">
    <property type="term" value="C:extracellular region"/>
    <property type="evidence" value="ECO:0007669"/>
    <property type="project" value="UniProtKB-SubCell"/>
</dbReference>
<dbReference type="GO" id="GO:0030246">
    <property type="term" value="F:carbohydrate binding"/>
    <property type="evidence" value="ECO:0007669"/>
    <property type="project" value="InterPro"/>
</dbReference>
<dbReference type="GO" id="GO:0102210">
    <property type="term" value="F:rhamnogalacturonan endolyase activity"/>
    <property type="evidence" value="ECO:0007669"/>
    <property type="project" value="UniProtKB-EC"/>
</dbReference>
<evidence type="ECO:0000256" key="12">
    <source>
        <dbReference type="SAM" id="SignalP"/>
    </source>
</evidence>
<dbReference type="InterPro" id="IPR011013">
    <property type="entry name" value="Gal_mutarotase_sf_dom"/>
</dbReference>
<evidence type="ECO:0000256" key="8">
    <source>
        <dbReference type="ARBA" id="ARBA00023239"/>
    </source>
</evidence>
<dbReference type="Gene3D" id="2.60.40.1120">
    <property type="entry name" value="Carboxypeptidase-like, regulatory domain"/>
    <property type="match status" value="1"/>
</dbReference>
<evidence type="ECO:0000256" key="9">
    <source>
        <dbReference type="ARBA" id="ARBA00023277"/>
    </source>
</evidence>
<keyword evidence="7" id="KW-1015">Disulfide bond</keyword>
<keyword evidence="17" id="KW-1185">Reference proteome</keyword>
<keyword evidence="11" id="KW-0624">Polysaccharide degradation</keyword>
<evidence type="ECO:0000259" key="13">
    <source>
        <dbReference type="Pfam" id="PF09284"/>
    </source>
</evidence>
<dbReference type="Pfam" id="PF14683">
    <property type="entry name" value="CBM-like"/>
    <property type="match status" value="1"/>
</dbReference>
<feature type="signal peptide" evidence="12">
    <location>
        <begin position="1"/>
        <end position="17"/>
    </location>
</feature>
<feature type="chain" id="PRO_5023913073" description="rhamnogalacturonan endolyase" evidence="12">
    <location>
        <begin position="18"/>
        <end position="514"/>
    </location>
</feature>
<comment type="similarity">
    <text evidence="3">Belongs to the polysaccharide lyase 4 family.</text>
</comment>
<dbReference type="GO" id="GO:0071555">
    <property type="term" value="P:cell wall organization"/>
    <property type="evidence" value="ECO:0007669"/>
    <property type="project" value="UniProtKB-KW"/>
</dbReference>
<dbReference type="InterPro" id="IPR015364">
    <property type="entry name" value="RhgB_N"/>
</dbReference>
<organism evidence="16 17">
    <name type="scientific">Sphaerosporella brunnea</name>
    <dbReference type="NCBI Taxonomy" id="1250544"/>
    <lineage>
        <taxon>Eukaryota</taxon>
        <taxon>Fungi</taxon>
        <taxon>Dikarya</taxon>
        <taxon>Ascomycota</taxon>
        <taxon>Pezizomycotina</taxon>
        <taxon>Pezizomycetes</taxon>
        <taxon>Pezizales</taxon>
        <taxon>Pyronemataceae</taxon>
        <taxon>Sphaerosporella</taxon>
    </lineage>
</organism>
<feature type="domain" description="Rhamnogalacturonan lyase" evidence="15">
    <location>
        <begin position="267"/>
        <end position="335"/>
    </location>
</feature>
<keyword evidence="9" id="KW-0119">Carbohydrate metabolism</keyword>
<dbReference type="SUPFAM" id="SSF74650">
    <property type="entry name" value="Galactose mutarotase-like"/>
    <property type="match status" value="1"/>
</dbReference>
<dbReference type="Proteomes" id="UP000326924">
    <property type="component" value="Unassembled WGS sequence"/>
</dbReference>
<evidence type="ECO:0000256" key="4">
    <source>
        <dbReference type="ARBA" id="ARBA00012437"/>
    </source>
</evidence>
<feature type="domain" description="Rhamnogalacturonan lyase" evidence="14">
    <location>
        <begin position="348"/>
        <end position="513"/>
    </location>
</feature>
<dbReference type="InterPro" id="IPR014718">
    <property type="entry name" value="GH-type_carb-bd"/>
</dbReference>
<comment type="catalytic activity">
    <reaction evidence="1">
        <text>Endotype eliminative cleavage of L-alpha-rhamnopyranosyl-(1-&gt;4)-alpha-D-galactopyranosyluronic acid bonds of rhamnogalacturonan I domains in ramified hairy regions of pectin leaving L-rhamnopyranose at the reducing end and 4-deoxy-4,5-unsaturated D-galactopyranosyluronic acid at the non-reducing end.</text>
        <dbReference type="EC" id="4.2.2.23"/>
    </reaction>
</comment>
<evidence type="ECO:0000259" key="14">
    <source>
        <dbReference type="Pfam" id="PF14683"/>
    </source>
</evidence>
<dbReference type="InterPro" id="IPR013784">
    <property type="entry name" value="Carb-bd-like_fold"/>
</dbReference>
<keyword evidence="6 12" id="KW-0732">Signal</keyword>
<dbReference type="GO" id="GO:0045490">
    <property type="term" value="P:pectin catabolic process"/>
    <property type="evidence" value="ECO:0007669"/>
    <property type="project" value="TreeGrafter"/>
</dbReference>
<dbReference type="Pfam" id="PF09284">
    <property type="entry name" value="RhgB_N"/>
    <property type="match status" value="1"/>
</dbReference>
<keyword evidence="5" id="KW-0964">Secreted</keyword>
<dbReference type="AlphaFoldDB" id="A0A5J5EVI4"/>
<dbReference type="PANTHER" id="PTHR36574:SF1">
    <property type="entry name" value="RHAMNOGALACTURONATE LYASE-RELATED"/>
    <property type="match status" value="1"/>
</dbReference>
<dbReference type="OrthoDB" id="114708at2759"/>
<dbReference type="SUPFAM" id="SSF49452">
    <property type="entry name" value="Starch-binding domain-like"/>
    <property type="match status" value="1"/>
</dbReference>
<evidence type="ECO:0000256" key="10">
    <source>
        <dbReference type="ARBA" id="ARBA00023316"/>
    </source>
</evidence>
<evidence type="ECO:0000313" key="17">
    <source>
        <dbReference type="Proteomes" id="UP000326924"/>
    </source>
</evidence>
<feature type="domain" description="Rhamnogalacturonase B N-terminal" evidence="13">
    <location>
        <begin position="19"/>
        <end position="261"/>
    </location>
</feature>
<proteinExistence type="inferred from homology"/>
<comment type="subcellular location">
    <subcellularLocation>
        <location evidence="2">Secreted</location>
    </subcellularLocation>
</comment>
<dbReference type="InterPro" id="IPR008979">
    <property type="entry name" value="Galactose-bd-like_sf"/>
</dbReference>
<dbReference type="InterPro" id="IPR016590">
    <property type="entry name" value="Rhamnogalacturonase_B"/>
</dbReference>
<dbReference type="EC" id="4.2.2.23" evidence="4"/>
<evidence type="ECO:0000313" key="16">
    <source>
        <dbReference type="EMBL" id="KAA8904620.1"/>
    </source>
</evidence>
<dbReference type="SUPFAM" id="SSF49785">
    <property type="entry name" value="Galactose-binding domain-like"/>
    <property type="match status" value="1"/>
</dbReference>
<evidence type="ECO:0000256" key="7">
    <source>
        <dbReference type="ARBA" id="ARBA00023157"/>
    </source>
</evidence>
<dbReference type="InterPro" id="IPR029411">
    <property type="entry name" value="RG-lyase_III"/>
</dbReference>
<protein>
    <recommendedName>
        <fullName evidence="4">rhamnogalacturonan endolyase</fullName>
        <ecNumber evidence="4">4.2.2.23</ecNumber>
    </recommendedName>
</protein>
<keyword evidence="8 16" id="KW-0456">Lyase</keyword>
<sequence>MRFSILLAALLAGPSLAAFGVTDTNGRYVVDTDGGLVFTVNKSTGDIISLKYNGVEAQDSSKFSQIASGLGSSNVVATTVSSTVIKITVTTSTLTQYYIAQSGSPAVYMGTYITAEPSVGELRFIARLKKSTLPSGVPYAETSGGKVIEGGDVFLVNGQTRSKFYSSIRFIEDAVHCVSGQGMAACMAIGNYESSSGGPFHRDIDNQGSDQQELYFYMNSGHVQTEAYRMGFHGPYALVFTGGSTASVPDFSFFESCSLTGYVNSAARGKVAGTVSGVSDGVVHWYNAAAQYWVTSSGAYTSPAMKPGAYTMVLYETELAVATATVTVQAGATASADLASTRTTASALFRIGAVDGQPTGFKNAANQLIMHPSDSRMASWGPTTFTWGTSSVGDFPMAQVKGVNDATTIVISLSASDAATARTLTIYTTLSFSGGRPSVTVNGDALSVPAAPAKIDSRGFTRGAYRGYGEQYSFTIAAGKLVAGANSIAISCVSGSSGTGFLNPNFIYDAVELV</sequence>
<name>A0A5J5EVI4_9PEZI</name>
<dbReference type="InterPro" id="IPR029413">
    <property type="entry name" value="RG-lyase_II"/>
</dbReference>